<dbReference type="EMBL" id="BAABBM010000001">
    <property type="protein sequence ID" value="GAA3901941.1"/>
    <property type="molecule type" value="Genomic_DNA"/>
</dbReference>
<evidence type="ECO:0008006" key="4">
    <source>
        <dbReference type="Google" id="ProtNLM"/>
    </source>
</evidence>
<name>A0ABP7LIY6_9SPHN</name>
<comment type="caution">
    <text evidence="2">The sequence shown here is derived from an EMBL/GenBank/DDBJ whole genome shotgun (WGS) entry which is preliminary data.</text>
</comment>
<keyword evidence="1" id="KW-0732">Signal</keyword>
<reference evidence="3" key="1">
    <citation type="journal article" date="2019" name="Int. J. Syst. Evol. Microbiol.">
        <title>The Global Catalogue of Microorganisms (GCM) 10K type strain sequencing project: providing services to taxonomists for standard genome sequencing and annotation.</title>
        <authorList>
            <consortium name="The Broad Institute Genomics Platform"/>
            <consortium name="The Broad Institute Genome Sequencing Center for Infectious Disease"/>
            <person name="Wu L."/>
            <person name="Ma J."/>
        </authorList>
    </citation>
    <scope>NUCLEOTIDE SEQUENCE [LARGE SCALE GENOMIC DNA]</scope>
    <source>
        <strain evidence="3">JCM 17543</strain>
    </source>
</reference>
<feature type="signal peptide" evidence="1">
    <location>
        <begin position="1"/>
        <end position="15"/>
    </location>
</feature>
<sequence>MVLMLLLMQVATASASLSCLPFNGGPAAGMCPGPVVAKYGDFEVIELLPANGTGAPISPQVSTTVYALLRNQRMGLPIDRKLLASRATGEFCEKFSNGCLSRKPLQRWPLGKEFVPNRPYGLADGRVRIEWMWNGKLEFLSLITFKEGKVADLFTAPAEMPIETNR</sequence>
<protein>
    <recommendedName>
        <fullName evidence="4">Lipoprotein</fullName>
    </recommendedName>
</protein>
<evidence type="ECO:0000313" key="3">
    <source>
        <dbReference type="Proteomes" id="UP001500827"/>
    </source>
</evidence>
<organism evidence="2 3">
    <name type="scientific">Sphingomonas limnosediminicola</name>
    <dbReference type="NCBI Taxonomy" id="940133"/>
    <lineage>
        <taxon>Bacteria</taxon>
        <taxon>Pseudomonadati</taxon>
        <taxon>Pseudomonadota</taxon>
        <taxon>Alphaproteobacteria</taxon>
        <taxon>Sphingomonadales</taxon>
        <taxon>Sphingomonadaceae</taxon>
        <taxon>Sphingomonas</taxon>
    </lineage>
</organism>
<keyword evidence="3" id="KW-1185">Reference proteome</keyword>
<gene>
    <name evidence="2" type="ORF">GCM10022276_20850</name>
</gene>
<accession>A0ABP7LIY6</accession>
<evidence type="ECO:0000313" key="2">
    <source>
        <dbReference type="EMBL" id="GAA3901941.1"/>
    </source>
</evidence>
<proteinExistence type="predicted"/>
<evidence type="ECO:0000256" key="1">
    <source>
        <dbReference type="SAM" id="SignalP"/>
    </source>
</evidence>
<feature type="chain" id="PRO_5046492911" description="Lipoprotein" evidence="1">
    <location>
        <begin position="16"/>
        <end position="166"/>
    </location>
</feature>
<dbReference type="Proteomes" id="UP001500827">
    <property type="component" value="Unassembled WGS sequence"/>
</dbReference>